<dbReference type="EMBL" id="RCZP01000012">
    <property type="protein sequence ID" value="TPG55625.1"/>
    <property type="molecule type" value="Genomic_DNA"/>
</dbReference>
<protein>
    <submittedName>
        <fullName evidence="1">Uncharacterized protein</fullName>
    </submittedName>
</protein>
<dbReference type="AlphaFoldDB" id="A0A502G1I0"/>
<dbReference type="OrthoDB" id="7052966at2"/>
<gene>
    <name evidence="1" type="ORF">EAH89_13715</name>
</gene>
<comment type="caution">
    <text evidence="1">The sequence shown here is derived from an EMBL/GenBank/DDBJ whole genome shotgun (WGS) entry which is preliminary data.</text>
</comment>
<evidence type="ECO:0000313" key="1">
    <source>
        <dbReference type="EMBL" id="TPG55625.1"/>
    </source>
</evidence>
<organism evidence="1 2">
    <name type="scientific">Muricoccus nepalensis</name>
    <dbReference type="NCBI Taxonomy" id="1854500"/>
    <lineage>
        <taxon>Bacteria</taxon>
        <taxon>Pseudomonadati</taxon>
        <taxon>Pseudomonadota</taxon>
        <taxon>Alphaproteobacteria</taxon>
        <taxon>Acetobacterales</taxon>
        <taxon>Roseomonadaceae</taxon>
        <taxon>Muricoccus</taxon>
    </lineage>
</organism>
<keyword evidence="2" id="KW-1185">Reference proteome</keyword>
<reference evidence="1 2" key="1">
    <citation type="journal article" date="2019" name="Environ. Microbiol.">
        <title>Species interactions and distinct microbial communities in high Arctic permafrost affected cryosols are associated with the CH4 and CO2 gas fluxes.</title>
        <authorList>
            <person name="Altshuler I."/>
            <person name="Hamel J."/>
            <person name="Turney S."/>
            <person name="Magnuson E."/>
            <person name="Levesque R."/>
            <person name="Greer C."/>
            <person name="Whyte L.G."/>
        </authorList>
    </citation>
    <scope>NUCLEOTIDE SEQUENCE [LARGE SCALE GENOMIC DNA]</scope>
    <source>
        <strain evidence="1 2">S9.3B</strain>
    </source>
</reference>
<sequence length="113" mass="12302">MPTAQLIPPAFTGDFYVQEFTDARIRARWAECRANSTCADPARAGAVAFTTAERRRTGTVDPQGRVDAQGQVDLRAILRPGFFARFGGPIAQAEPRAWTVEFTVPRTVMSGGT</sequence>
<evidence type="ECO:0000313" key="2">
    <source>
        <dbReference type="Proteomes" id="UP000317078"/>
    </source>
</evidence>
<name>A0A502G1I0_9PROT</name>
<dbReference type="RefSeq" id="WP_140884023.1">
    <property type="nucleotide sequence ID" value="NZ_RCZP01000012.1"/>
</dbReference>
<proteinExistence type="predicted"/>
<dbReference type="Proteomes" id="UP000317078">
    <property type="component" value="Unassembled WGS sequence"/>
</dbReference>
<accession>A0A502G1I0</accession>